<feature type="transmembrane region" description="Helical" evidence="9">
    <location>
        <begin position="534"/>
        <end position="554"/>
    </location>
</feature>
<evidence type="ECO:0000256" key="5">
    <source>
        <dbReference type="ARBA" id="ARBA00023136"/>
    </source>
</evidence>
<dbReference type="FunFam" id="1.25.40.20:FF:000302">
    <property type="entry name" value="Ankyrin repeat containing protein"/>
    <property type="match status" value="1"/>
</dbReference>
<feature type="domain" description="Ankyrin repeat" evidence="10">
    <location>
        <begin position="153"/>
        <end position="395"/>
    </location>
</feature>
<keyword evidence="9" id="KW-1133">Transmembrane helix</keyword>
<dbReference type="InterPro" id="IPR055285">
    <property type="entry name" value="ANKRD13_C"/>
</dbReference>
<keyword evidence="6" id="KW-0143">Chaperone</keyword>
<feature type="repeat" description="ANK" evidence="8">
    <location>
        <begin position="37"/>
        <end position="69"/>
    </location>
</feature>
<keyword evidence="3" id="KW-0256">Endoplasmic reticulum</keyword>
<dbReference type="GO" id="GO:0006621">
    <property type="term" value="P:protein retention in ER lumen"/>
    <property type="evidence" value="ECO:0007669"/>
    <property type="project" value="TreeGrafter"/>
</dbReference>
<dbReference type="PANTHER" id="PTHR12447:SF25">
    <property type="entry name" value="ANKYRIN REPEAT DOMAIN-CONTAINING PROTEIN 13C"/>
    <property type="match status" value="1"/>
</dbReference>
<dbReference type="GO" id="GO:0005789">
    <property type="term" value="C:endoplasmic reticulum membrane"/>
    <property type="evidence" value="ECO:0007669"/>
    <property type="project" value="UniProtKB-SubCell"/>
</dbReference>
<dbReference type="Gene3D" id="3.40.390.10">
    <property type="entry name" value="Collagenase (Catalytic Domain)"/>
    <property type="match status" value="1"/>
</dbReference>
<accession>A0A2A2JJ63</accession>
<dbReference type="STRING" id="2018661.A0A2A2JJ63"/>
<organism evidence="11 12">
    <name type="scientific">Diploscapter pachys</name>
    <dbReference type="NCBI Taxonomy" id="2018661"/>
    <lineage>
        <taxon>Eukaryota</taxon>
        <taxon>Metazoa</taxon>
        <taxon>Ecdysozoa</taxon>
        <taxon>Nematoda</taxon>
        <taxon>Chromadorea</taxon>
        <taxon>Rhabditida</taxon>
        <taxon>Rhabditina</taxon>
        <taxon>Rhabditomorpha</taxon>
        <taxon>Rhabditoidea</taxon>
        <taxon>Rhabditidae</taxon>
        <taxon>Diploscapter</taxon>
    </lineage>
</organism>
<comment type="function">
    <text evidence="7">Acts as a molecular chaperone for G protein-coupled receptors, regulating their biogenesis and exit from the ER.</text>
</comment>
<name>A0A2A2JJ63_9BILA</name>
<evidence type="ECO:0000259" key="10">
    <source>
        <dbReference type="Pfam" id="PF11904"/>
    </source>
</evidence>
<dbReference type="SUPFAM" id="SSF48403">
    <property type="entry name" value="Ankyrin repeat"/>
    <property type="match status" value="1"/>
</dbReference>
<dbReference type="InterPro" id="IPR036770">
    <property type="entry name" value="Ankyrin_rpt-contain_sf"/>
</dbReference>
<evidence type="ECO:0000313" key="11">
    <source>
        <dbReference type="EMBL" id="PAV61786.1"/>
    </source>
</evidence>
<dbReference type="PANTHER" id="PTHR12447">
    <property type="entry name" value="ANKYRIN REPEAT DOMAIN-CONTAINING PROTEIN 13"/>
    <property type="match status" value="1"/>
</dbReference>
<dbReference type="EMBL" id="LIAE01010398">
    <property type="protein sequence ID" value="PAV61786.1"/>
    <property type="molecule type" value="Genomic_DNA"/>
</dbReference>
<reference evidence="11 12" key="1">
    <citation type="journal article" date="2017" name="Curr. Biol.">
        <title>Genome architecture and evolution of a unichromosomal asexual nematode.</title>
        <authorList>
            <person name="Fradin H."/>
            <person name="Zegar C."/>
            <person name="Gutwein M."/>
            <person name="Lucas J."/>
            <person name="Kovtun M."/>
            <person name="Corcoran D."/>
            <person name="Baugh L.R."/>
            <person name="Kiontke K."/>
            <person name="Gunsalus K."/>
            <person name="Fitch D.H."/>
            <person name="Piano F."/>
        </authorList>
    </citation>
    <scope>NUCLEOTIDE SEQUENCE [LARGE SCALE GENOMIC DNA]</scope>
    <source>
        <strain evidence="11">PF1309</strain>
    </source>
</reference>
<evidence type="ECO:0000256" key="2">
    <source>
        <dbReference type="ARBA" id="ARBA00022737"/>
    </source>
</evidence>
<dbReference type="InterPro" id="IPR002110">
    <property type="entry name" value="Ankyrin_rpt"/>
</dbReference>
<dbReference type="Proteomes" id="UP000218231">
    <property type="component" value="Unassembled WGS sequence"/>
</dbReference>
<dbReference type="InterPro" id="IPR021832">
    <property type="entry name" value="ANKRD13"/>
</dbReference>
<evidence type="ECO:0000256" key="6">
    <source>
        <dbReference type="ARBA" id="ARBA00023186"/>
    </source>
</evidence>
<dbReference type="SUPFAM" id="SSF55486">
    <property type="entry name" value="Metalloproteases ('zincins'), catalytic domain"/>
    <property type="match status" value="1"/>
</dbReference>
<comment type="subcellular location">
    <subcellularLocation>
        <location evidence="1">Endoplasmic reticulum membrane</location>
    </subcellularLocation>
</comment>
<keyword evidence="5 9" id="KW-0472">Membrane</keyword>
<keyword evidence="12" id="KW-1185">Reference proteome</keyword>
<dbReference type="OrthoDB" id="5850517at2759"/>
<gene>
    <name evidence="11" type="ORF">WR25_22399</name>
</gene>
<keyword evidence="4 8" id="KW-0040">ANK repeat</keyword>
<dbReference type="InterPro" id="IPR024079">
    <property type="entry name" value="MetalloPept_cat_dom_sf"/>
</dbReference>
<keyword evidence="9" id="KW-0812">Transmembrane</keyword>
<dbReference type="PROSITE" id="PS50088">
    <property type="entry name" value="ANK_REPEAT"/>
    <property type="match status" value="1"/>
</dbReference>
<comment type="caution">
    <text evidence="11">The sequence shown here is derived from an EMBL/GenBank/DDBJ whole genome shotgun (WGS) entry which is preliminary data.</text>
</comment>
<evidence type="ECO:0000256" key="1">
    <source>
        <dbReference type="ARBA" id="ARBA00004586"/>
    </source>
</evidence>
<proteinExistence type="predicted"/>
<dbReference type="Pfam" id="PF11904">
    <property type="entry name" value="ANKRD13_C"/>
    <property type="match status" value="1"/>
</dbReference>
<dbReference type="PROSITE" id="PS50297">
    <property type="entry name" value="ANK_REP_REGION"/>
    <property type="match status" value="1"/>
</dbReference>
<protein>
    <recommendedName>
        <fullName evidence="10">Ankyrin repeat domain-containing protein</fullName>
    </recommendedName>
</protein>
<evidence type="ECO:0000256" key="4">
    <source>
        <dbReference type="ARBA" id="ARBA00023043"/>
    </source>
</evidence>
<sequence length="657" mass="76087">MNEYDKYPLHKAAFFNDTQSLLYHIKAGRNLYEQDHHGNTALHISTMLGHREATALLLSHNAPVKIKNCNGWNCLSEAVSYGDRQIITEMLRKLKSQARANLAAKRPGLIKMLNQIGDFYLEFKWDFQSWIPLLSRMLPSDICQIYKKGTKIRMDTSIATINELSMKRGDISFLFDALAKEENRLYVLDNKMKVYQRARNEESVAELDEEVDVLMSSDNVSASMSTKPITFEQAYAGWLFKHVKEEQIGDYAVNFYVVDGLKLVTRKRREHLSPEDVHKNKTLIKSLTTGSSVSDEEYKGLQHRKSLNPPGRMPTTWEEYRDSPPGLPPPLGRPQVIKANEKMFKAVVGMSEDFPLSVEILLDILEIVAPFKHIQKMRRFCESRLPPGFPVRLALALTACRPKAFSGHRKRAQEIDTNDVDEEYEETVTRHRIQTVYFWPNLTDEEKTILRDAFYQISRRTCIEFHERPYKKWYDGERWNSDQPYVLIRKSRNYAAYSDAKVESIVQRTVLYISQDAFEKGTYNHSRGEVMDQLVRYMGTWILQIFAILLFIYFHDLGIKRELARPDAPSYIQPLGAVPLVAEQWISPEQLQWPFDPESITVPLWARDKYSLTQYCPARSDADIGAGRRVGLLTKWDVVKLNSLYCPERVVNADPHR</sequence>
<dbReference type="SMART" id="SM00248">
    <property type="entry name" value="ANK"/>
    <property type="match status" value="3"/>
</dbReference>
<dbReference type="GO" id="GO:0008237">
    <property type="term" value="F:metallopeptidase activity"/>
    <property type="evidence" value="ECO:0007669"/>
    <property type="project" value="InterPro"/>
</dbReference>
<dbReference type="Gene3D" id="1.25.40.20">
    <property type="entry name" value="Ankyrin repeat-containing domain"/>
    <property type="match status" value="1"/>
</dbReference>
<evidence type="ECO:0000256" key="8">
    <source>
        <dbReference type="PROSITE-ProRule" id="PRU00023"/>
    </source>
</evidence>
<dbReference type="AlphaFoldDB" id="A0A2A2JJ63"/>
<evidence type="ECO:0000256" key="9">
    <source>
        <dbReference type="SAM" id="Phobius"/>
    </source>
</evidence>
<evidence type="ECO:0000256" key="3">
    <source>
        <dbReference type="ARBA" id="ARBA00022824"/>
    </source>
</evidence>
<evidence type="ECO:0000256" key="7">
    <source>
        <dbReference type="ARBA" id="ARBA00037107"/>
    </source>
</evidence>
<dbReference type="Pfam" id="PF12796">
    <property type="entry name" value="Ank_2"/>
    <property type="match status" value="1"/>
</dbReference>
<dbReference type="GO" id="GO:0005102">
    <property type="term" value="F:signaling receptor binding"/>
    <property type="evidence" value="ECO:0007669"/>
    <property type="project" value="TreeGrafter"/>
</dbReference>
<evidence type="ECO:0000313" key="12">
    <source>
        <dbReference type="Proteomes" id="UP000218231"/>
    </source>
</evidence>
<keyword evidence="2" id="KW-0677">Repeat</keyword>